<proteinExistence type="predicted"/>
<keyword evidence="1" id="KW-1133">Transmembrane helix</keyword>
<evidence type="ECO:0000313" key="3">
    <source>
        <dbReference type="Proteomes" id="UP000250831"/>
    </source>
</evidence>
<dbReference type="EMBL" id="QCXX01000003">
    <property type="protein sequence ID" value="PUV24118.1"/>
    <property type="molecule type" value="Genomic_DNA"/>
</dbReference>
<protein>
    <submittedName>
        <fullName evidence="2">Uncharacterized protein</fullName>
    </submittedName>
</protein>
<accession>A0A363NTS6</accession>
<gene>
    <name evidence="2" type="ORF">DCO56_12160</name>
</gene>
<feature type="transmembrane region" description="Helical" evidence="1">
    <location>
        <begin position="41"/>
        <end position="58"/>
    </location>
</feature>
<comment type="caution">
    <text evidence="2">The sequence shown here is derived from an EMBL/GenBank/DDBJ whole genome shotgun (WGS) entry which is preliminary data.</text>
</comment>
<name>A0A363NTS6_9SPHI</name>
<keyword evidence="1" id="KW-0472">Membrane</keyword>
<dbReference type="Proteomes" id="UP000250831">
    <property type="component" value="Unassembled WGS sequence"/>
</dbReference>
<reference evidence="2 3" key="1">
    <citation type="submission" date="2018-04" db="EMBL/GenBank/DDBJ databases">
        <title>Sphingobacterium sp. M46 Genome.</title>
        <authorList>
            <person name="Cheng J."/>
            <person name="Li Y."/>
        </authorList>
    </citation>
    <scope>NUCLEOTIDE SEQUENCE [LARGE SCALE GENOMIC DNA]</scope>
    <source>
        <strain evidence="2 3">M46</strain>
    </source>
</reference>
<sequence length="153" mass="18155">MERVIKIHSIKTTMDFAGVAGATINPLKFNPTQDVINMKKIIKYLIPVLLIIVVFNLNPLRPLFDWLIDTYHYKFANSSGDFYIRATSAENFEGIEERWHEYLKKGNVNSNDTTLYRLFPMNPFAFWRYYNYFNPIYKLPYKNIEEIPKLKSD</sequence>
<evidence type="ECO:0000313" key="2">
    <source>
        <dbReference type="EMBL" id="PUV24118.1"/>
    </source>
</evidence>
<dbReference type="AlphaFoldDB" id="A0A363NTS6"/>
<keyword evidence="3" id="KW-1185">Reference proteome</keyword>
<keyword evidence="1" id="KW-0812">Transmembrane</keyword>
<organism evidence="2 3">
    <name type="scientific">Sphingobacterium athyrii</name>
    <dbReference type="NCBI Taxonomy" id="2152717"/>
    <lineage>
        <taxon>Bacteria</taxon>
        <taxon>Pseudomonadati</taxon>
        <taxon>Bacteroidota</taxon>
        <taxon>Sphingobacteriia</taxon>
        <taxon>Sphingobacteriales</taxon>
        <taxon>Sphingobacteriaceae</taxon>
        <taxon>Sphingobacterium</taxon>
    </lineage>
</organism>
<evidence type="ECO:0000256" key="1">
    <source>
        <dbReference type="SAM" id="Phobius"/>
    </source>
</evidence>